<comment type="caution">
    <text evidence="2">The sequence shown here is derived from an EMBL/GenBank/DDBJ whole genome shotgun (WGS) entry which is preliminary data.</text>
</comment>
<dbReference type="Proteomes" id="UP000032066">
    <property type="component" value="Unassembled WGS sequence"/>
</dbReference>
<proteinExistence type="predicted"/>
<feature type="region of interest" description="Disordered" evidence="1">
    <location>
        <begin position="50"/>
        <end position="136"/>
    </location>
</feature>
<reference evidence="2 3" key="1">
    <citation type="submission" date="2015-02" db="EMBL/GenBank/DDBJ databases">
        <title>Draft genome sequence of Kitasatospora griseola MF730-N6, a bafilomycin, terpentecin and satosporin producer.</title>
        <authorList>
            <person name="Arens J.C."/>
            <person name="Haltli B."/>
            <person name="Kerr R.G."/>
        </authorList>
    </citation>
    <scope>NUCLEOTIDE SEQUENCE [LARGE SCALE GENOMIC DNA]</scope>
    <source>
        <strain evidence="2 3">MF730-N6</strain>
    </source>
</reference>
<gene>
    <name evidence="2" type="ORF">TR51_17110</name>
</gene>
<dbReference type="OrthoDB" id="9776021at2"/>
<dbReference type="AlphaFoldDB" id="A0A0D0NBD4"/>
<dbReference type="EMBL" id="JXZB01000002">
    <property type="protein sequence ID" value="KIQ65560.1"/>
    <property type="molecule type" value="Genomic_DNA"/>
</dbReference>
<protein>
    <submittedName>
        <fullName evidence="2">Uncharacterized protein</fullName>
    </submittedName>
</protein>
<feature type="compositionally biased region" description="Acidic residues" evidence="1">
    <location>
        <begin position="94"/>
        <end position="104"/>
    </location>
</feature>
<organism evidence="2 3">
    <name type="scientific">Kitasatospora griseola</name>
    <name type="common">Streptomyces griseolosporeus</name>
    <dbReference type="NCBI Taxonomy" id="2064"/>
    <lineage>
        <taxon>Bacteria</taxon>
        <taxon>Bacillati</taxon>
        <taxon>Actinomycetota</taxon>
        <taxon>Actinomycetes</taxon>
        <taxon>Kitasatosporales</taxon>
        <taxon>Streptomycetaceae</taxon>
        <taxon>Kitasatospora</taxon>
    </lineage>
</organism>
<evidence type="ECO:0000313" key="3">
    <source>
        <dbReference type="Proteomes" id="UP000032066"/>
    </source>
</evidence>
<accession>A0A0D0NBD4</accession>
<sequence>MVPHLVAAPGTVVVQGADPAGWARAQQAGWDKLGPAQQWALEHVLGLEPLEPEQLPAPKIPPPRGEGGAQPRRRPIPSPRRPSQRPRGHKETLVLDDGDSDSDDAGAHTTVEISLGLFIANSRSRRTTIPAERAAR</sequence>
<dbReference type="RefSeq" id="WP_043911853.1">
    <property type="nucleotide sequence ID" value="NZ_JXZB01000002.1"/>
</dbReference>
<evidence type="ECO:0000256" key="1">
    <source>
        <dbReference type="SAM" id="MobiDB-lite"/>
    </source>
</evidence>
<dbReference type="PATRIC" id="fig|2064.6.peg.3670"/>
<evidence type="ECO:0000313" key="2">
    <source>
        <dbReference type="EMBL" id="KIQ65560.1"/>
    </source>
</evidence>
<keyword evidence="3" id="KW-1185">Reference proteome</keyword>
<name>A0A0D0NBD4_KITGR</name>